<proteinExistence type="predicted"/>
<organism evidence="1 2">
    <name type="scientific">Falsihalocynthiibacter arcticus</name>
    <dbReference type="NCBI Taxonomy" id="1579316"/>
    <lineage>
        <taxon>Bacteria</taxon>
        <taxon>Pseudomonadati</taxon>
        <taxon>Pseudomonadota</taxon>
        <taxon>Alphaproteobacteria</taxon>
        <taxon>Rhodobacterales</taxon>
        <taxon>Roseobacteraceae</taxon>
        <taxon>Falsihalocynthiibacter</taxon>
    </lineage>
</organism>
<gene>
    <name evidence="1" type="ORF">RC74_18745</name>
</gene>
<keyword evidence="2" id="KW-1185">Reference proteome</keyword>
<dbReference type="EMBL" id="CP014327">
    <property type="protein sequence ID" value="AML53025.1"/>
    <property type="molecule type" value="Genomic_DNA"/>
</dbReference>
<reference evidence="1 2" key="1">
    <citation type="submission" date="2016-02" db="EMBL/GenBank/DDBJ databases">
        <title>Complete genome sequence of Halocynthiibacter arcticus PAMC 20958t from arctic marine sediment.</title>
        <authorList>
            <person name="Lee Y.M."/>
            <person name="Baek K."/>
            <person name="Lee H.K."/>
            <person name="Shin S.C."/>
        </authorList>
    </citation>
    <scope>NUCLEOTIDE SEQUENCE [LARGE SCALE GENOMIC DNA]</scope>
    <source>
        <strain evidence="1">PAMC 20958</strain>
    </source>
</reference>
<dbReference type="KEGG" id="hat:RC74_18745"/>
<sequence>MSFEVPKTEFRVLDRTEKSEAKVHRVSFIDSLRSFSSLRVSNAEIRKKDLKSHPRNLKPST</sequence>
<accession>A0A126V4Y1</accession>
<protein>
    <submittedName>
        <fullName evidence="1">Uncharacterized protein</fullName>
    </submittedName>
</protein>
<evidence type="ECO:0000313" key="2">
    <source>
        <dbReference type="Proteomes" id="UP000070371"/>
    </source>
</evidence>
<name>A0A126V4Y1_9RHOB</name>
<dbReference type="STRING" id="1579316.RC74_18745"/>
<evidence type="ECO:0000313" key="1">
    <source>
        <dbReference type="EMBL" id="AML53025.1"/>
    </source>
</evidence>
<dbReference type="Proteomes" id="UP000070371">
    <property type="component" value="Chromosome"/>
</dbReference>
<dbReference type="AlphaFoldDB" id="A0A126V4Y1"/>